<evidence type="ECO:0000313" key="3">
    <source>
        <dbReference type="Proteomes" id="UP000249254"/>
    </source>
</evidence>
<gene>
    <name evidence="2" type="ORF">DJ017_06615</name>
</gene>
<evidence type="ECO:0000259" key="1">
    <source>
        <dbReference type="Pfam" id="PF04213"/>
    </source>
</evidence>
<dbReference type="RefSeq" id="WP_111527968.1">
    <property type="nucleotide sequence ID" value="NZ_JBHRSG010000002.1"/>
</dbReference>
<dbReference type="EMBL" id="QFYQ01000001">
    <property type="protein sequence ID" value="RAK54217.1"/>
    <property type="molecule type" value="Genomic_DNA"/>
</dbReference>
<dbReference type="AlphaFoldDB" id="A0A328AI75"/>
<accession>A0A328AI75</accession>
<name>A0A328AI75_9CAUL</name>
<sequence>MTDQRQPAADAPIAALEWGVKQSFCNYVRMAGGSIETAAGAEAVEGGFRFPAAPGEGRFQGEVRFDAHGGMLAVRLADPAVEIGPGRAVLSIADLSAGGRRVEIATLDLAAASTEADGARLIPAALTLDGSFVLGDHYPPGTALDPLRLAPVRLAPDRAR</sequence>
<keyword evidence="3" id="KW-1185">Reference proteome</keyword>
<protein>
    <recommendedName>
        <fullName evidence="1">Htaa domain-containing protein</fullName>
    </recommendedName>
</protein>
<comment type="caution">
    <text evidence="2">The sequence shown here is derived from an EMBL/GenBank/DDBJ whole genome shotgun (WGS) entry which is preliminary data.</text>
</comment>
<dbReference type="InterPro" id="IPR007331">
    <property type="entry name" value="Htaa"/>
</dbReference>
<reference evidence="3" key="1">
    <citation type="submission" date="2018-05" db="EMBL/GenBank/DDBJ databases">
        <authorList>
            <person name="Li X."/>
        </authorList>
    </citation>
    <scope>NUCLEOTIDE SEQUENCE [LARGE SCALE GENOMIC DNA]</scope>
    <source>
        <strain evidence="3">LX32</strain>
    </source>
</reference>
<dbReference type="Proteomes" id="UP000249254">
    <property type="component" value="Unassembled WGS sequence"/>
</dbReference>
<dbReference type="Pfam" id="PF04213">
    <property type="entry name" value="HtaA"/>
    <property type="match status" value="1"/>
</dbReference>
<evidence type="ECO:0000313" key="2">
    <source>
        <dbReference type="EMBL" id="RAK54217.1"/>
    </source>
</evidence>
<organism evidence="2 3">
    <name type="scientific">Phenylobacterium soli</name>
    <dbReference type="NCBI Taxonomy" id="2170551"/>
    <lineage>
        <taxon>Bacteria</taxon>
        <taxon>Pseudomonadati</taxon>
        <taxon>Pseudomonadota</taxon>
        <taxon>Alphaproteobacteria</taxon>
        <taxon>Caulobacterales</taxon>
        <taxon>Caulobacteraceae</taxon>
        <taxon>Phenylobacterium</taxon>
    </lineage>
</organism>
<dbReference type="OrthoDB" id="7210788at2"/>
<feature type="domain" description="Htaa" evidence="1">
    <location>
        <begin position="15"/>
        <end position="149"/>
    </location>
</feature>
<proteinExistence type="predicted"/>